<name>A0A9P4TPE9_9PLEO</name>
<protein>
    <submittedName>
        <fullName evidence="1">Uncharacterized protein</fullName>
    </submittedName>
</protein>
<organism evidence="1 2">
    <name type="scientific">Lojkania enalia</name>
    <dbReference type="NCBI Taxonomy" id="147567"/>
    <lineage>
        <taxon>Eukaryota</taxon>
        <taxon>Fungi</taxon>
        <taxon>Dikarya</taxon>
        <taxon>Ascomycota</taxon>
        <taxon>Pezizomycotina</taxon>
        <taxon>Dothideomycetes</taxon>
        <taxon>Pleosporomycetidae</taxon>
        <taxon>Pleosporales</taxon>
        <taxon>Pleosporales incertae sedis</taxon>
        <taxon>Lojkania</taxon>
    </lineage>
</organism>
<comment type="caution">
    <text evidence="1">The sequence shown here is derived from an EMBL/GenBank/DDBJ whole genome shotgun (WGS) entry which is preliminary data.</text>
</comment>
<dbReference type="AlphaFoldDB" id="A0A9P4TPE9"/>
<evidence type="ECO:0000313" key="1">
    <source>
        <dbReference type="EMBL" id="KAF2270021.1"/>
    </source>
</evidence>
<accession>A0A9P4TPE9</accession>
<keyword evidence="2" id="KW-1185">Reference proteome</keyword>
<evidence type="ECO:0000313" key="2">
    <source>
        <dbReference type="Proteomes" id="UP000800093"/>
    </source>
</evidence>
<dbReference type="EMBL" id="ML986580">
    <property type="protein sequence ID" value="KAF2270021.1"/>
    <property type="molecule type" value="Genomic_DNA"/>
</dbReference>
<proteinExistence type="predicted"/>
<gene>
    <name evidence="1" type="ORF">CC78DRAFT_539293</name>
</gene>
<dbReference type="Proteomes" id="UP000800093">
    <property type="component" value="Unassembled WGS sequence"/>
</dbReference>
<reference evidence="2" key="1">
    <citation type="journal article" date="2020" name="Stud. Mycol.">
        <title>101 Dothideomycetes genomes: A test case for predicting lifestyles and emergence of pathogens.</title>
        <authorList>
            <person name="Haridas S."/>
            <person name="Albert R."/>
            <person name="Binder M."/>
            <person name="Bloem J."/>
            <person name="LaButti K."/>
            <person name="Salamov A."/>
            <person name="Andreopoulos B."/>
            <person name="Baker S."/>
            <person name="Barry K."/>
            <person name="Bills G."/>
            <person name="Bluhm B."/>
            <person name="Cannon C."/>
            <person name="Castanera R."/>
            <person name="Culley D."/>
            <person name="Daum C."/>
            <person name="Ezra D."/>
            <person name="Gonzalez J."/>
            <person name="Henrissat B."/>
            <person name="Kuo A."/>
            <person name="Liang C."/>
            <person name="Lipzen A."/>
            <person name="Lutzoni F."/>
            <person name="Magnuson J."/>
            <person name="Mondo S."/>
            <person name="Nolan M."/>
            <person name="Ohm R."/>
            <person name="Pangilinan J."/>
            <person name="Park H.-J."/>
            <person name="Ramirez L."/>
            <person name="Alfaro M."/>
            <person name="Sun H."/>
            <person name="Tritt A."/>
            <person name="Yoshinaga Y."/>
            <person name="Zwiers L.-H."/>
            <person name="Turgeon B."/>
            <person name="Goodwin S."/>
            <person name="Spatafora J."/>
            <person name="Crous P."/>
            <person name="Grigoriev I."/>
        </authorList>
    </citation>
    <scope>NUCLEOTIDE SEQUENCE [LARGE SCALE GENOMIC DNA]</scope>
    <source>
        <strain evidence="2">CBS 304.66</strain>
    </source>
</reference>
<sequence>MLAATCHSTIPCLLPFTPFSLAKSPSPLNYPSTSFNKFSAAVLLQAVPKDVLGIEGKVPPKAAGKTSRFGGKFPGNLSCSPIAIKGLSRPPSKDAHTKRMLQYYGSYESSIFPINNGSIYLRRLIWHRPMSVLSPPLESPAPEV</sequence>